<dbReference type="Proteomes" id="UP001454036">
    <property type="component" value="Unassembled WGS sequence"/>
</dbReference>
<proteinExistence type="predicted"/>
<dbReference type="Pfam" id="PF07279">
    <property type="entry name" value="DUF1442"/>
    <property type="match status" value="1"/>
</dbReference>
<keyword evidence="2" id="KW-1185">Reference proteome</keyword>
<sequence>MVLWSAENATEAYINAMKLANINHKEPDVAEFISALAAGSNAKLMVIACPNASDYSATLALVAAAHQTGGRVVCILRDTNQEKILKYNLGENSDYVTFVMGDIRVLLKSEYKDVDFIVIDCKIEDSKDVLRDVRGVVEKNAVVLGYNARFMGSLRNFGVNNNNVSAHFLPIGHGILVTRTAKSEGVSKRKSKWIVKVDNCTGEEHVFRIIRQPSKLKVGGA</sequence>
<dbReference type="SUPFAM" id="SSF53335">
    <property type="entry name" value="S-adenosyl-L-methionine-dependent methyltransferases"/>
    <property type="match status" value="1"/>
</dbReference>
<gene>
    <name evidence="1" type="ORF">LIER_03643</name>
</gene>
<evidence type="ECO:0000313" key="2">
    <source>
        <dbReference type="Proteomes" id="UP001454036"/>
    </source>
</evidence>
<dbReference type="InterPro" id="IPR029063">
    <property type="entry name" value="SAM-dependent_MTases_sf"/>
</dbReference>
<evidence type="ECO:0000313" key="1">
    <source>
        <dbReference type="EMBL" id="GAA0142830.1"/>
    </source>
</evidence>
<dbReference type="PANTHER" id="PTHR33593:SF3">
    <property type="entry name" value="DUF1442 FAMILY PROTEIN"/>
    <property type="match status" value="1"/>
</dbReference>
<dbReference type="AlphaFoldDB" id="A0AAV3NU06"/>
<protein>
    <submittedName>
        <fullName evidence="1">Uncharacterized protein</fullName>
    </submittedName>
</protein>
<dbReference type="InterPro" id="IPR009902">
    <property type="entry name" value="DUF1442"/>
</dbReference>
<reference evidence="1 2" key="1">
    <citation type="submission" date="2024-01" db="EMBL/GenBank/DDBJ databases">
        <title>The complete chloroplast genome sequence of Lithospermum erythrorhizon: insights into the phylogenetic relationship among Boraginaceae species and the maternal lineages of purple gromwells.</title>
        <authorList>
            <person name="Okada T."/>
            <person name="Watanabe K."/>
        </authorList>
    </citation>
    <scope>NUCLEOTIDE SEQUENCE [LARGE SCALE GENOMIC DNA]</scope>
</reference>
<dbReference type="PANTHER" id="PTHR33593">
    <property type="entry name" value="DUF1442 FAMILY PROTEIN"/>
    <property type="match status" value="1"/>
</dbReference>
<comment type="caution">
    <text evidence="1">The sequence shown here is derived from an EMBL/GenBank/DDBJ whole genome shotgun (WGS) entry which is preliminary data.</text>
</comment>
<organism evidence="1 2">
    <name type="scientific">Lithospermum erythrorhizon</name>
    <name type="common">Purple gromwell</name>
    <name type="synonym">Lithospermum officinale var. erythrorhizon</name>
    <dbReference type="NCBI Taxonomy" id="34254"/>
    <lineage>
        <taxon>Eukaryota</taxon>
        <taxon>Viridiplantae</taxon>
        <taxon>Streptophyta</taxon>
        <taxon>Embryophyta</taxon>
        <taxon>Tracheophyta</taxon>
        <taxon>Spermatophyta</taxon>
        <taxon>Magnoliopsida</taxon>
        <taxon>eudicotyledons</taxon>
        <taxon>Gunneridae</taxon>
        <taxon>Pentapetalae</taxon>
        <taxon>asterids</taxon>
        <taxon>lamiids</taxon>
        <taxon>Boraginales</taxon>
        <taxon>Boraginaceae</taxon>
        <taxon>Boraginoideae</taxon>
        <taxon>Lithospermeae</taxon>
        <taxon>Lithospermum</taxon>
    </lineage>
</organism>
<dbReference type="EMBL" id="BAABME010000446">
    <property type="protein sequence ID" value="GAA0142830.1"/>
    <property type="molecule type" value="Genomic_DNA"/>
</dbReference>
<accession>A0AAV3NU06</accession>
<name>A0AAV3NU06_LITER</name>
<dbReference type="Gene3D" id="3.40.50.150">
    <property type="entry name" value="Vaccinia Virus protein VP39"/>
    <property type="match status" value="1"/>
</dbReference>